<feature type="compositionally biased region" description="Basic residues" evidence="5">
    <location>
        <begin position="336"/>
        <end position="354"/>
    </location>
</feature>
<evidence type="ECO:0000259" key="7">
    <source>
        <dbReference type="Pfam" id="PF04116"/>
    </source>
</evidence>
<evidence type="ECO:0000256" key="2">
    <source>
        <dbReference type="ARBA" id="ARBA00022692"/>
    </source>
</evidence>
<dbReference type="Pfam" id="PF04116">
    <property type="entry name" value="FA_hydroxylase"/>
    <property type="match status" value="1"/>
</dbReference>
<comment type="subcellular location">
    <subcellularLocation>
        <location evidence="1">Membrane</location>
    </subcellularLocation>
</comment>
<protein>
    <submittedName>
        <fullName evidence="8">Sterol desaturase family protein</fullName>
    </submittedName>
</protein>
<keyword evidence="4 6" id="KW-0472">Membrane</keyword>
<evidence type="ECO:0000313" key="9">
    <source>
        <dbReference type="Proteomes" id="UP001174694"/>
    </source>
</evidence>
<reference evidence="8" key="1">
    <citation type="submission" date="2022-07" db="EMBL/GenBank/DDBJ databases">
        <title>Fungi with potential for degradation of polypropylene.</title>
        <authorList>
            <person name="Gostincar C."/>
        </authorList>
    </citation>
    <scope>NUCLEOTIDE SEQUENCE</scope>
    <source>
        <strain evidence="8">EXF-13308</strain>
    </source>
</reference>
<dbReference type="GO" id="GO:0005506">
    <property type="term" value="F:iron ion binding"/>
    <property type="evidence" value="ECO:0007669"/>
    <property type="project" value="InterPro"/>
</dbReference>
<accession>A0AA38RJA1</accession>
<feature type="compositionally biased region" description="Basic and acidic residues" evidence="5">
    <location>
        <begin position="307"/>
        <end position="323"/>
    </location>
</feature>
<dbReference type="GO" id="GO:0008610">
    <property type="term" value="P:lipid biosynthetic process"/>
    <property type="evidence" value="ECO:0007669"/>
    <property type="project" value="InterPro"/>
</dbReference>
<keyword evidence="2 6" id="KW-0812">Transmembrane</keyword>
<evidence type="ECO:0000256" key="6">
    <source>
        <dbReference type="SAM" id="Phobius"/>
    </source>
</evidence>
<dbReference type="AlphaFoldDB" id="A0AA38RJA1"/>
<dbReference type="GO" id="GO:0016020">
    <property type="term" value="C:membrane"/>
    <property type="evidence" value="ECO:0007669"/>
    <property type="project" value="UniProtKB-SubCell"/>
</dbReference>
<organism evidence="8 9">
    <name type="scientific">Pleurostoma richardsiae</name>
    <dbReference type="NCBI Taxonomy" id="41990"/>
    <lineage>
        <taxon>Eukaryota</taxon>
        <taxon>Fungi</taxon>
        <taxon>Dikarya</taxon>
        <taxon>Ascomycota</taxon>
        <taxon>Pezizomycotina</taxon>
        <taxon>Sordariomycetes</taxon>
        <taxon>Sordariomycetidae</taxon>
        <taxon>Calosphaeriales</taxon>
        <taxon>Pleurostomataceae</taxon>
        <taxon>Pleurostoma</taxon>
    </lineage>
</organism>
<evidence type="ECO:0000313" key="8">
    <source>
        <dbReference type="EMBL" id="KAJ9149110.1"/>
    </source>
</evidence>
<sequence>MDVLLSLPILSYFFAGSMTSWSTSLNLLFFYMTWSALVLSYSPLRLELLGVFALRIVLWLVPSLLFLLFDTLLPSLAESIKHSGARALPPRNPKVLAKVLLLSITNLALETALEAGVSLGLTVLLEHPIFRTGTTLPLPWQIVKHVALLSLGREVLTYYIHRTILHAHPLSRGGSARASRSTSRVADMHASYAHARRAPPYSLALLADHPLPFLLYRFLPSYLPALAVRPHLLTYLAFVALTTIEETLASSGYSVVPGILMGGITRRAAVHCSRRGGPSSGNYGAWGVLDWAHGTSLGGRDVVDDMKDEAEKHQVKEKGEKAAGDAADAVQDGFRSWRKSRSNNGRRKKVENSQ</sequence>
<proteinExistence type="predicted"/>
<dbReference type="InterPro" id="IPR050307">
    <property type="entry name" value="Sterol_Desaturase_Related"/>
</dbReference>
<dbReference type="PANTHER" id="PTHR11863">
    <property type="entry name" value="STEROL DESATURASE"/>
    <property type="match status" value="1"/>
</dbReference>
<gene>
    <name evidence="8" type="ORF">NKR23_g4729</name>
</gene>
<feature type="transmembrane region" description="Helical" evidence="6">
    <location>
        <begin position="56"/>
        <end position="77"/>
    </location>
</feature>
<evidence type="ECO:0000256" key="3">
    <source>
        <dbReference type="ARBA" id="ARBA00022989"/>
    </source>
</evidence>
<keyword evidence="9" id="KW-1185">Reference proteome</keyword>
<keyword evidence="3 6" id="KW-1133">Transmembrane helix</keyword>
<feature type="domain" description="Fatty acid hydroxylase" evidence="7">
    <location>
        <begin position="147"/>
        <end position="295"/>
    </location>
</feature>
<feature type="region of interest" description="Disordered" evidence="5">
    <location>
        <begin position="307"/>
        <end position="354"/>
    </location>
</feature>
<name>A0AA38RJA1_9PEZI</name>
<dbReference type="Proteomes" id="UP001174694">
    <property type="component" value="Unassembled WGS sequence"/>
</dbReference>
<feature type="transmembrane region" description="Helical" evidence="6">
    <location>
        <begin position="25"/>
        <end position="44"/>
    </location>
</feature>
<comment type="caution">
    <text evidence="8">The sequence shown here is derived from an EMBL/GenBank/DDBJ whole genome shotgun (WGS) entry which is preliminary data.</text>
</comment>
<dbReference type="EMBL" id="JANBVO010000011">
    <property type="protein sequence ID" value="KAJ9149110.1"/>
    <property type="molecule type" value="Genomic_DNA"/>
</dbReference>
<evidence type="ECO:0000256" key="4">
    <source>
        <dbReference type="ARBA" id="ARBA00023136"/>
    </source>
</evidence>
<dbReference type="GO" id="GO:0016491">
    <property type="term" value="F:oxidoreductase activity"/>
    <property type="evidence" value="ECO:0007669"/>
    <property type="project" value="InterPro"/>
</dbReference>
<evidence type="ECO:0000256" key="5">
    <source>
        <dbReference type="SAM" id="MobiDB-lite"/>
    </source>
</evidence>
<dbReference type="InterPro" id="IPR006694">
    <property type="entry name" value="Fatty_acid_hydroxylase"/>
</dbReference>
<evidence type="ECO:0000256" key="1">
    <source>
        <dbReference type="ARBA" id="ARBA00004370"/>
    </source>
</evidence>